<proteinExistence type="predicted"/>
<dbReference type="AlphaFoldDB" id="A0A914WPC6"/>
<organism evidence="1 2">
    <name type="scientific">Plectus sambesii</name>
    <dbReference type="NCBI Taxonomy" id="2011161"/>
    <lineage>
        <taxon>Eukaryota</taxon>
        <taxon>Metazoa</taxon>
        <taxon>Ecdysozoa</taxon>
        <taxon>Nematoda</taxon>
        <taxon>Chromadorea</taxon>
        <taxon>Plectida</taxon>
        <taxon>Plectina</taxon>
        <taxon>Plectoidea</taxon>
        <taxon>Plectidae</taxon>
        <taxon>Plectus</taxon>
    </lineage>
</organism>
<dbReference type="Proteomes" id="UP000887566">
    <property type="component" value="Unplaced"/>
</dbReference>
<evidence type="ECO:0000313" key="1">
    <source>
        <dbReference type="Proteomes" id="UP000887566"/>
    </source>
</evidence>
<dbReference type="WBParaSite" id="PSAMB.scaffold4914size13166.g25488.t1">
    <property type="protein sequence ID" value="PSAMB.scaffold4914size13166.g25488.t1"/>
    <property type="gene ID" value="PSAMB.scaffold4914size13166.g25488"/>
</dbReference>
<evidence type="ECO:0000313" key="2">
    <source>
        <dbReference type="WBParaSite" id="PSAMB.scaffold4914size13166.g25488.t1"/>
    </source>
</evidence>
<keyword evidence="1" id="KW-1185">Reference proteome</keyword>
<sequence>MTSPGLHHLKKTSVERENMSELGDLDILDLDLDDNLDGNESLDDDIEIIEPQGEEAEKGVEQVDGWDELKVPPQKEQHEAGPEEFVSAFPL</sequence>
<reference evidence="2" key="1">
    <citation type="submission" date="2022-11" db="UniProtKB">
        <authorList>
            <consortium name="WormBaseParasite"/>
        </authorList>
    </citation>
    <scope>IDENTIFICATION</scope>
</reference>
<accession>A0A914WPC6</accession>
<protein>
    <submittedName>
        <fullName evidence="2">Uncharacterized protein</fullName>
    </submittedName>
</protein>
<name>A0A914WPC6_9BILA</name>